<dbReference type="EMBL" id="VHSG01000025">
    <property type="protein sequence ID" value="TQV70215.1"/>
    <property type="molecule type" value="Genomic_DNA"/>
</dbReference>
<dbReference type="OrthoDB" id="417034at2"/>
<dbReference type="Gene3D" id="3.50.50.60">
    <property type="entry name" value="FAD/NAD(P)-binding domain"/>
    <property type="match status" value="1"/>
</dbReference>
<dbReference type="SUPFAM" id="SSF51905">
    <property type="entry name" value="FAD/NAD(P)-binding domain"/>
    <property type="match status" value="1"/>
</dbReference>
<dbReference type="Pfam" id="PF13450">
    <property type="entry name" value="NAD_binding_8"/>
    <property type="match status" value="1"/>
</dbReference>
<accession>A0A545SZ16</accession>
<gene>
    <name evidence="1" type="ORF">FKG94_22140</name>
</gene>
<proteinExistence type="predicted"/>
<sequence>MKHYDLAVVGGSFSGLACARSAAAKGVRTVVYERKQTPGAYTQSTGIFVKEIAESFGLPAHLTRKINGIRLYSPRLDSVDLHSEHYYFLATDTTGVLDWMARQVKIAGGLVRCGEKVDAIVRTPQRLLLTRQNTSCSYLVGADGVTSTVARQFHLGTHKHFLLGAECVVTGFERLDPDYLHVFLDARYAPGYIGWLLHGVHHTQVGVAVQYPKRPALEPFLLHLQRHFGGSIKVLGKRGGFIPCGGVVRPFAGDRVCLLGDAAGTVSPLTAGGIHPAIDIGERLGAAVADYIHYQGAAPHQVIEEALPDYRFKRYLRLLNRHIVPPNWLLNACLGNPVFQRMAQIIFFHHRGLLCKEAWREILSSR</sequence>
<name>A0A545SZ16_9GAMM</name>
<organism evidence="1 2">
    <name type="scientific">Exilibacterium tricleocarpae</name>
    <dbReference type="NCBI Taxonomy" id="2591008"/>
    <lineage>
        <taxon>Bacteria</taxon>
        <taxon>Pseudomonadati</taxon>
        <taxon>Pseudomonadota</taxon>
        <taxon>Gammaproteobacteria</taxon>
        <taxon>Cellvibrionales</taxon>
        <taxon>Cellvibrionaceae</taxon>
        <taxon>Exilibacterium</taxon>
    </lineage>
</organism>
<dbReference type="PANTHER" id="PTHR42685:SF22">
    <property type="entry name" value="CONDITIONED MEDIUM FACTOR RECEPTOR 1"/>
    <property type="match status" value="1"/>
</dbReference>
<dbReference type="InterPro" id="IPR036188">
    <property type="entry name" value="FAD/NAD-bd_sf"/>
</dbReference>
<evidence type="ECO:0000313" key="2">
    <source>
        <dbReference type="Proteomes" id="UP000319732"/>
    </source>
</evidence>
<dbReference type="AlphaFoldDB" id="A0A545SZ16"/>
<dbReference type="PANTHER" id="PTHR42685">
    <property type="entry name" value="GERANYLGERANYL DIPHOSPHATE REDUCTASE"/>
    <property type="match status" value="1"/>
</dbReference>
<protein>
    <submittedName>
        <fullName evidence="1">NAD(P)/FAD-dependent oxidoreductase</fullName>
    </submittedName>
</protein>
<dbReference type="Proteomes" id="UP000319732">
    <property type="component" value="Unassembled WGS sequence"/>
</dbReference>
<comment type="caution">
    <text evidence="1">The sequence shown here is derived from an EMBL/GenBank/DDBJ whole genome shotgun (WGS) entry which is preliminary data.</text>
</comment>
<evidence type="ECO:0000313" key="1">
    <source>
        <dbReference type="EMBL" id="TQV70215.1"/>
    </source>
</evidence>
<reference evidence="1 2" key="1">
    <citation type="submission" date="2019-06" db="EMBL/GenBank/DDBJ databases">
        <title>Whole genome sequence for Cellvibrionaceae sp. R142.</title>
        <authorList>
            <person name="Wang G."/>
        </authorList>
    </citation>
    <scope>NUCLEOTIDE SEQUENCE [LARGE SCALE GENOMIC DNA]</scope>
    <source>
        <strain evidence="1 2">R142</strain>
    </source>
</reference>
<dbReference type="RefSeq" id="WP_142929119.1">
    <property type="nucleotide sequence ID" value="NZ_ML660103.1"/>
</dbReference>
<dbReference type="InterPro" id="IPR050407">
    <property type="entry name" value="Geranylgeranyl_reductase"/>
</dbReference>
<dbReference type="PROSITE" id="PS51257">
    <property type="entry name" value="PROKAR_LIPOPROTEIN"/>
    <property type="match status" value="1"/>
</dbReference>
<keyword evidence="2" id="KW-1185">Reference proteome</keyword>
<dbReference type="PRINTS" id="PR00420">
    <property type="entry name" value="RNGMNOXGNASE"/>
</dbReference>